<dbReference type="STRING" id="203119.Cthe_2036"/>
<accession>A3DH17</accession>
<feature type="domain" description="Amidohydrolase-related" evidence="2">
    <location>
        <begin position="8"/>
        <end position="213"/>
    </location>
</feature>
<name>A3DH17_ACET2</name>
<dbReference type="PANTHER" id="PTHR21240">
    <property type="entry name" value="2-AMINO-3-CARBOXYLMUCONATE-6-SEMIALDEHYDE DECARBOXYLASE"/>
    <property type="match status" value="1"/>
</dbReference>
<protein>
    <submittedName>
        <fullName evidence="3">Amidohydrolase 2</fullName>
    </submittedName>
</protein>
<dbReference type="InterPro" id="IPR006680">
    <property type="entry name" value="Amidohydro-rel"/>
</dbReference>
<dbReference type="GO" id="GO:0016831">
    <property type="term" value="F:carboxy-lyase activity"/>
    <property type="evidence" value="ECO:0007669"/>
    <property type="project" value="InterPro"/>
</dbReference>
<dbReference type="InterPro" id="IPR032465">
    <property type="entry name" value="ACMSD"/>
</dbReference>
<dbReference type="EMBL" id="CP000568">
    <property type="protein sequence ID" value="ABN53246.1"/>
    <property type="molecule type" value="Genomic_DNA"/>
</dbReference>
<reference evidence="4" key="1">
    <citation type="submission" date="2007-02" db="EMBL/GenBank/DDBJ databases">
        <title>Complete sequence of Clostridium thermocellum ATCC 27405.</title>
        <authorList>
            <consortium name="US DOE Joint Genome Institute"/>
            <person name="Copeland A."/>
            <person name="Lucas S."/>
            <person name="Lapidus A."/>
            <person name="Barry K."/>
            <person name="Detter J.C."/>
            <person name="Glavina del Rio T."/>
            <person name="Hammon N."/>
            <person name="Israni S."/>
            <person name="Dalin E."/>
            <person name="Tice H."/>
            <person name="Pitluck S."/>
            <person name="Chertkov O."/>
            <person name="Brettin T."/>
            <person name="Bruce D."/>
            <person name="Han C."/>
            <person name="Tapia R."/>
            <person name="Gilna P."/>
            <person name="Schmutz J."/>
            <person name="Larimer F."/>
            <person name="Land M."/>
            <person name="Hauser L."/>
            <person name="Kyrpides N."/>
            <person name="Mikhailova N."/>
            <person name="Wu J.H.D."/>
            <person name="Newcomb M."/>
            <person name="Richardson P."/>
        </authorList>
    </citation>
    <scope>NUCLEOTIDE SEQUENCE [LARGE SCALE GENOMIC DNA]</scope>
    <source>
        <strain evidence="4">ATCC 27405 / DSM 1237 / JCM 9322 / NBRC 103400 / NCIMB 10682 / NRRL B-4536 / VPI 7372</strain>
    </source>
</reference>
<dbReference type="HOGENOM" id="CLU_1097294_0_0_9"/>
<organism evidence="3 4">
    <name type="scientific">Acetivibrio thermocellus (strain ATCC 27405 / DSM 1237 / JCM 9322 / NBRC 103400 / NCIMB 10682 / NRRL B-4536 / VPI 7372)</name>
    <name type="common">Clostridium thermocellum</name>
    <dbReference type="NCBI Taxonomy" id="203119"/>
    <lineage>
        <taxon>Bacteria</taxon>
        <taxon>Bacillati</taxon>
        <taxon>Bacillota</taxon>
        <taxon>Clostridia</taxon>
        <taxon>Eubacteriales</taxon>
        <taxon>Oscillospiraceae</taxon>
        <taxon>Acetivibrio</taxon>
    </lineage>
</organism>
<dbReference type="InterPro" id="IPR032466">
    <property type="entry name" value="Metal_Hydrolase"/>
</dbReference>
<dbReference type="SMR" id="A3DH17"/>
<dbReference type="SUPFAM" id="SSF51556">
    <property type="entry name" value="Metallo-dependent hydrolases"/>
    <property type="match status" value="1"/>
</dbReference>
<evidence type="ECO:0000259" key="2">
    <source>
        <dbReference type="Pfam" id="PF04909"/>
    </source>
</evidence>
<dbReference type="Gene3D" id="3.20.20.140">
    <property type="entry name" value="Metal-dependent hydrolases"/>
    <property type="match status" value="1"/>
</dbReference>
<sequence length="218" mass="24852">MADSELQSAIGNNEECVNLFSDCDNVFVVAGISPLIDFQNNLNRIENYLCQKKIVGVKLYPGHEQFYLNDPRLESVFLLCEAFDVPVAVHTGWDNPHFNAPALFADIAGKHPKLKIVNCHLWYPKIDYCYEVTRDYQNIYYDISSLADDKGNKSKITEVLHRIANENPHRLIFGSDYGMCDPMAHIELVDRLPVSDETREMIFYKNAVGLYGLSRING</sequence>
<dbReference type="AlphaFoldDB" id="A3DH17"/>
<dbReference type="Pfam" id="PF04909">
    <property type="entry name" value="Amidohydro_2"/>
    <property type="match status" value="1"/>
</dbReference>
<dbReference type="PANTHER" id="PTHR21240:SF28">
    <property type="entry name" value="ISO-OROTATE DECARBOXYLASE (EUROFUNG)"/>
    <property type="match status" value="1"/>
</dbReference>
<evidence type="ECO:0000313" key="4">
    <source>
        <dbReference type="Proteomes" id="UP000002145"/>
    </source>
</evidence>
<dbReference type="GO" id="GO:0005737">
    <property type="term" value="C:cytoplasm"/>
    <property type="evidence" value="ECO:0007669"/>
    <property type="project" value="TreeGrafter"/>
</dbReference>
<evidence type="ECO:0000256" key="1">
    <source>
        <dbReference type="ARBA" id="ARBA00023239"/>
    </source>
</evidence>
<gene>
    <name evidence="3" type="ordered locus">Cthe_2036</name>
</gene>
<proteinExistence type="predicted"/>
<keyword evidence="1" id="KW-0456">Lyase</keyword>
<reference evidence="3 4" key="2">
    <citation type="journal article" date="2013" name="Biotechnol. Biofuels">
        <title>Global transcriptome analysis of Clostridium thermocellum ATCC 27405 during growth on dilute acid pretreated Populus and switchgrass.</title>
        <authorList>
            <person name="Wilson C.M."/>
            <person name="Rodriguez M.Jr."/>
            <person name="Johnson C.M."/>
            <person name="Martin S.L."/>
            <person name="Chu T.M."/>
            <person name="Wolfinger R.D."/>
            <person name="Hauser L.J."/>
            <person name="Land M.L."/>
            <person name="Klingeman D.M."/>
            <person name="Syed M.H."/>
            <person name="Ragauskas A.J."/>
            <person name="Tschaplinski T.J."/>
            <person name="Mielenz J.R."/>
            <person name="Brown S.D."/>
        </authorList>
    </citation>
    <scope>NUCLEOTIDE SEQUENCE [LARGE SCALE GENOMIC DNA]</scope>
    <source>
        <strain evidence="4">ATCC 27405 / DSM 1237 / JCM 9322 / NBRC 103400 / NCIMB 10682 / NRRL B-4536 / VPI 7372</strain>
    </source>
</reference>
<dbReference type="GO" id="GO:0019748">
    <property type="term" value="P:secondary metabolic process"/>
    <property type="evidence" value="ECO:0007669"/>
    <property type="project" value="TreeGrafter"/>
</dbReference>
<dbReference type="RefSeq" id="WP_020457692.1">
    <property type="nucleotide sequence ID" value="NC_009012.1"/>
</dbReference>
<keyword evidence="4" id="KW-1185">Reference proteome</keyword>
<dbReference type="GeneID" id="35803387"/>
<dbReference type="GO" id="GO:0016787">
    <property type="term" value="F:hydrolase activity"/>
    <property type="evidence" value="ECO:0007669"/>
    <property type="project" value="InterPro"/>
</dbReference>
<evidence type="ECO:0000313" key="3">
    <source>
        <dbReference type="EMBL" id="ABN53246.1"/>
    </source>
</evidence>
<dbReference type="eggNOG" id="COG2159">
    <property type="taxonomic scope" value="Bacteria"/>
</dbReference>
<dbReference type="Proteomes" id="UP000002145">
    <property type="component" value="Chromosome"/>
</dbReference>
<dbReference type="KEGG" id="cth:Cthe_2036"/>